<dbReference type="GO" id="GO:0055085">
    <property type="term" value="P:transmembrane transport"/>
    <property type="evidence" value="ECO:0007669"/>
    <property type="project" value="InterPro"/>
</dbReference>
<feature type="transmembrane region" description="Helical" evidence="6">
    <location>
        <begin position="6"/>
        <end position="29"/>
    </location>
</feature>
<proteinExistence type="predicted"/>
<evidence type="ECO:0000256" key="5">
    <source>
        <dbReference type="SAM" id="MobiDB-lite"/>
    </source>
</evidence>
<dbReference type="InterPro" id="IPR004776">
    <property type="entry name" value="Mem_transp_PIN-like"/>
</dbReference>
<keyword evidence="8" id="KW-1185">Reference proteome</keyword>
<dbReference type="EMBL" id="MVGC01000085">
    <property type="protein sequence ID" value="RJE24340.1"/>
    <property type="molecule type" value="Genomic_DNA"/>
</dbReference>
<evidence type="ECO:0000256" key="4">
    <source>
        <dbReference type="ARBA" id="ARBA00023136"/>
    </source>
</evidence>
<gene>
    <name evidence="7" type="ORF">PHISCL_03345</name>
</gene>
<dbReference type="Proteomes" id="UP000266188">
    <property type="component" value="Unassembled WGS sequence"/>
</dbReference>
<feature type="transmembrane region" description="Helical" evidence="6">
    <location>
        <begin position="295"/>
        <end position="315"/>
    </location>
</feature>
<sequence length="405" mass="44112">MSENGFIAPLIGALQACVSVLLTMSYGVLARRLKLIREQSINDMGALGVKLFLPALLIINLGKQLHLGSAMNYLPVLAWSATYTVTSIGFGHILSRTFKLPPWVTPACTFNNTTSLPLLLLQSLESVGSLKMILQGKDTMHDAIERAQSYFLVCAVVSKTVGYVVGPRMLYSNDGEEDAYFEQHQNGASEEPDSPRSQGQVDEETSLLPERAQVARSKVGNRMKTFGGYISSFFPTRVKKELMAPFESPSADVTILCALTGVLIGLLPPLHKAFFNHYMEGGVLNAWLTSSIKNIGMLFTTLQIFIVGCKLGVSLERMRASSGSGKIPVTAIVTIFLIRLVVWPAISIPVIYGLAKKTNLVQDDPILWFSMMLMPAGPPALIISGLAELAKISEVERMAIAKTLM</sequence>
<dbReference type="STRING" id="2070753.A0A3A2ZNY4"/>
<feature type="transmembrane region" description="Helical" evidence="6">
    <location>
        <begin position="41"/>
        <end position="61"/>
    </location>
</feature>
<dbReference type="GO" id="GO:0005783">
    <property type="term" value="C:endoplasmic reticulum"/>
    <property type="evidence" value="ECO:0007669"/>
    <property type="project" value="TreeGrafter"/>
</dbReference>
<keyword evidence="4 6" id="KW-0472">Membrane</keyword>
<evidence type="ECO:0000256" key="3">
    <source>
        <dbReference type="ARBA" id="ARBA00022989"/>
    </source>
</evidence>
<evidence type="ECO:0000313" key="7">
    <source>
        <dbReference type="EMBL" id="RJE24340.1"/>
    </source>
</evidence>
<dbReference type="AlphaFoldDB" id="A0A3A2ZNY4"/>
<feature type="transmembrane region" description="Helical" evidence="6">
    <location>
        <begin position="73"/>
        <end position="94"/>
    </location>
</feature>
<name>A0A3A2ZNY4_9EURO</name>
<dbReference type="OrthoDB" id="191139at2759"/>
<feature type="transmembrane region" description="Helical" evidence="6">
    <location>
        <begin position="366"/>
        <end position="387"/>
    </location>
</feature>
<dbReference type="PANTHER" id="PTHR31794">
    <property type="entry name" value="AUXIN EFFLUX TRANSPORTER FAMILY PROTEIN (EUROFUNG)"/>
    <property type="match status" value="1"/>
</dbReference>
<dbReference type="PANTHER" id="PTHR31794:SF4">
    <property type="entry name" value="AUXIN EFFLUX TRANSPORTER FAMILY PROTEIN (EUROFUNG)"/>
    <property type="match status" value="1"/>
</dbReference>
<reference evidence="8" key="1">
    <citation type="submission" date="2017-02" db="EMBL/GenBank/DDBJ databases">
        <authorList>
            <person name="Tafer H."/>
            <person name="Lopandic K."/>
        </authorList>
    </citation>
    <scope>NUCLEOTIDE SEQUENCE [LARGE SCALE GENOMIC DNA]</scope>
    <source>
        <strain evidence="8">CBS 366.77</strain>
    </source>
</reference>
<dbReference type="GO" id="GO:0016020">
    <property type="term" value="C:membrane"/>
    <property type="evidence" value="ECO:0007669"/>
    <property type="project" value="UniProtKB-SubCell"/>
</dbReference>
<dbReference type="Pfam" id="PF03547">
    <property type="entry name" value="Mem_trans"/>
    <property type="match status" value="1"/>
</dbReference>
<feature type="region of interest" description="Disordered" evidence="5">
    <location>
        <begin position="183"/>
        <end position="207"/>
    </location>
</feature>
<keyword evidence="2 6" id="KW-0812">Transmembrane</keyword>
<comment type="caution">
    <text evidence="7">The sequence shown here is derived from an EMBL/GenBank/DDBJ whole genome shotgun (WGS) entry which is preliminary data.</text>
</comment>
<protein>
    <submittedName>
        <fullName evidence="7">Auxin Efflux Carrier superfamily</fullName>
    </submittedName>
</protein>
<organism evidence="7 8">
    <name type="scientific">Aspergillus sclerotialis</name>
    <dbReference type="NCBI Taxonomy" id="2070753"/>
    <lineage>
        <taxon>Eukaryota</taxon>
        <taxon>Fungi</taxon>
        <taxon>Dikarya</taxon>
        <taxon>Ascomycota</taxon>
        <taxon>Pezizomycotina</taxon>
        <taxon>Eurotiomycetes</taxon>
        <taxon>Eurotiomycetidae</taxon>
        <taxon>Eurotiales</taxon>
        <taxon>Aspergillaceae</taxon>
        <taxon>Aspergillus</taxon>
        <taxon>Aspergillus subgen. Polypaecilum</taxon>
    </lineage>
</organism>
<feature type="transmembrane region" description="Helical" evidence="6">
    <location>
        <begin position="253"/>
        <end position="275"/>
    </location>
</feature>
<feature type="transmembrane region" description="Helical" evidence="6">
    <location>
        <begin position="327"/>
        <end position="346"/>
    </location>
</feature>
<keyword evidence="3 6" id="KW-1133">Transmembrane helix</keyword>
<comment type="subcellular location">
    <subcellularLocation>
        <location evidence="1">Membrane</location>
        <topology evidence="1">Multi-pass membrane protein</topology>
    </subcellularLocation>
</comment>
<evidence type="ECO:0000313" key="8">
    <source>
        <dbReference type="Proteomes" id="UP000266188"/>
    </source>
</evidence>
<evidence type="ECO:0000256" key="6">
    <source>
        <dbReference type="SAM" id="Phobius"/>
    </source>
</evidence>
<evidence type="ECO:0000256" key="2">
    <source>
        <dbReference type="ARBA" id="ARBA00022692"/>
    </source>
</evidence>
<evidence type="ECO:0000256" key="1">
    <source>
        <dbReference type="ARBA" id="ARBA00004141"/>
    </source>
</evidence>
<accession>A0A3A2ZNY4</accession>